<evidence type="ECO:0000256" key="1">
    <source>
        <dbReference type="SAM" id="MobiDB-lite"/>
    </source>
</evidence>
<sequence length="205" mass="24007">MIKIYLSYYSSNEQQQLNPTKTKINLSLRTIRSGTPQMQLNLRSIQNSSYDIQYTTSQLSKSSKPAEHNKLQQDNTPSIRGFNQYDLDLLKTQGDDTFKFQSTSQNEKNLQLKRWIGDKSCSSYEKIRVFDRFNQNQRLNTQPITSNTYITTKKTSSRVDMQSKNQLKISPNNVNFQDINNTFRVYLLSHQFIVDQMHQRISSKV</sequence>
<accession>A0A8S1YC71</accession>
<reference evidence="2" key="1">
    <citation type="submission" date="2021-01" db="EMBL/GenBank/DDBJ databases">
        <authorList>
            <consortium name="Genoscope - CEA"/>
            <person name="William W."/>
        </authorList>
    </citation>
    <scope>NUCLEOTIDE SEQUENCE</scope>
</reference>
<evidence type="ECO:0000313" key="2">
    <source>
        <dbReference type="EMBL" id="CAD8209422.1"/>
    </source>
</evidence>
<proteinExistence type="predicted"/>
<dbReference type="EMBL" id="CAJJDP010000149">
    <property type="protein sequence ID" value="CAD8209422.1"/>
    <property type="molecule type" value="Genomic_DNA"/>
</dbReference>
<comment type="caution">
    <text evidence="2">The sequence shown here is derived from an EMBL/GenBank/DDBJ whole genome shotgun (WGS) entry which is preliminary data.</text>
</comment>
<gene>
    <name evidence="2" type="ORF">POCTA_138.1.T1470059</name>
</gene>
<feature type="region of interest" description="Disordered" evidence="1">
    <location>
        <begin position="59"/>
        <end position="78"/>
    </location>
</feature>
<organism evidence="2 3">
    <name type="scientific">Paramecium octaurelia</name>
    <dbReference type="NCBI Taxonomy" id="43137"/>
    <lineage>
        <taxon>Eukaryota</taxon>
        <taxon>Sar</taxon>
        <taxon>Alveolata</taxon>
        <taxon>Ciliophora</taxon>
        <taxon>Intramacronucleata</taxon>
        <taxon>Oligohymenophorea</taxon>
        <taxon>Peniculida</taxon>
        <taxon>Parameciidae</taxon>
        <taxon>Paramecium</taxon>
    </lineage>
</organism>
<dbReference type="AlphaFoldDB" id="A0A8S1YC71"/>
<keyword evidence="3" id="KW-1185">Reference proteome</keyword>
<evidence type="ECO:0000313" key="3">
    <source>
        <dbReference type="Proteomes" id="UP000683925"/>
    </source>
</evidence>
<protein>
    <submittedName>
        <fullName evidence="2">Uncharacterized protein</fullName>
    </submittedName>
</protein>
<dbReference type="Proteomes" id="UP000683925">
    <property type="component" value="Unassembled WGS sequence"/>
</dbReference>
<name>A0A8S1YC71_PAROT</name>